<dbReference type="GO" id="GO:0000105">
    <property type="term" value="P:L-histidine biosynthetic process"/>
    <property type="evidence" value="ECO:0007669"/>
    <property type="project" value="UniProtKB-UniPathway"/>
</dbReference>
<organism evidence="5 6">
    <name type="scientific">Eiseniibacteriota bacterium</name>
    <dbReference type="NCBI Taxonomy" id="2212470"/>
    <lineage>
        <taxon>Bacteria</taxon>
        <taxon>Candidatus Eiseniibacteriota</taxon>
    </lineage>
</organism>
<dbReference type="Pfam" id="PF00475">
    <property type="entry name" value="IGPD"/>
    <property type="match status" value="1"/>
</dbReference>
<gene>
    <name evidence="5" type="ORF">E6K73_03420</name>
</gene>
<keyword evidence="3" id="KW-0368">Histidine biosynthesis</keyword>
<accession>A0A538SLG6</accession>
<dbReference type="PANTHER" id="PTHR23133">
    <property type="entry name" value="IMIDAZOLEGLYCEROL-PHOSPHATE DEHYDRATASE HIS7"/>
    <property type="match status" value="1"/>
</dbReference>
<dbReference type="UniPathway" id="UPA00031">
    <property type="reaction ID" value="UER00011"/>
</dbReference>
<evidence type="ECO:0000256" key="2">
    <source>
        <dbReference type="ARBA" id="ARBA00022605"/>
    </source>
</evidence>
<protein>
    <submittedName>
        <fullName evidence="5">Imidazoleglycerol-phosphate dehydratase</fullName>
    </submittedName>
</protein>
<keyword evidence="2" id="KW-0028">Amino-acid biosynthesis</keyword>
<dbReference type="Gene3D" id="3.30.230.40">
    <property type="entry name" value="Imidazole glycerol phosphate dehydratase, domain 1"/>
    <property type="match status" value="2"/>
</dbReference>
<dbReference type="Proteomes" id="UP000320184">
    <property type="component" value="Unassembled WGS sequence"/>
</dbReference>
<proteinExistence type="predicted"/>
<evidence type="ECO:0000256" key="3">
    <source>
        <dbReference type="ARBA" id="ARBA00023102"/>
    </source>
</evidence>
<dbReference type="EMBL" id="VBOT01000039">
    <property type="protein sequence ID" value="TMQ52219.1"/>
    <property type="molecule type" value="Genomic_DNA"/>
</dbReference>
<dbReference type="InterPro" id="IPR038494">
    <property type="entry name" value="IGPD_sf"/>
</dbReference>
<dbReference type="PROSITE" id="PS00955">
    <property type="entry name" value="IGP_DEHYDRATASE_2"/>
    <property type="match status" value="1"/>
</dbReference>
<comment type="caution">
    <text evidence="5">The sequence shown here is derived from an EMBL/GenBank/DDBJ whole genome shotgun (WGS) entry which is preliminary data.</text>
</comment>
<evidence type="ECO:0000313" key="6">
    <source>
        <dbReference type="Proteomes" id="UP000320184"/>
    </source>
</evidence>
<dbReference type="GO" id="GO:0004424">
    <property type="term" value="F:imidazoleglycerol-phosphate dehydratase activity"/>
    <property type="evidence" value="ECO:0007669"/>
    <property type="project" value="InterPro"/>
</dbReference>
<dbReference type="SUPFAM" id="SSF54211">
    <property type="entry name" value="Ribosomal protein S5 domain 2-like"/>
    <property type="match status" value="2"/>
</dbReference>
<name>A0A538SLG6_UNCEI</name>
<comment type="pathway">
    <text evidence="1">Amino-acid biosynthesis; L-histidine biosynthesis; L-histidine from 5-phospho-alpha-D-ribose 1-diphosphate: step 6/9.</text>
</comment>
<evidence type="ECO:0000256" key="4">
    <source>
        <dbReference type="ARBA" id="ARBA00023239"/>
    </source>
</evidence>
<dbReference type="AlphaFoldDB" id="A0A538SLG6"/>
<reference evidence="5 6" key="1">
    <citation type="journal article" date="2019" name="Nat. Microbiol.">
        <title>Mediterranean grassland soil C-N compound turnover is dependent on rainfall and depth, and is mediated by genomically divergent microorganisms.</title>
        <authorList>
            <person name="Diamond S."/>
            <person name="Andeer P.F."/>
            <person name="Li Z."/>
            <person name="Crits-Christoph A."/>
            <person name="Burstein D."/>
            <person name="Anantharaman K."/>
            <person name="Lane K.R."/>
            <person name="Thomas B.C."/>
            <person name="Pan C."/>
            <person name="Northen T.R."/>
            <person name="Banfield J.F."/>
        </authorList>
    </citation>
    <scope>NUCLEOTIDE SEQUENCE [LARGE SCALE GENOMIC DNA]</scope>
    <source>
        <strain evidence="5">WS_3</strain>
    </source>
</reference>
<evidence type="ECO:0000313" key="5">
    <source>
        <dbReference type="EMBL" id="TMQ52219.1"/>
    </source>
</evidence>
<keyword evidence="4" id="KW-0456">Lyase</keyword>
<sequence>MTVIVRETKETQVRVELTRGGGPAAADTGRPLLDHMMVTLCRYAGFGLTLGARGDLKHHLIEDVAIAFGEAIQELAQDPIARYGDRLVAMDDALVQVAVDLGGRPYYLGPLPSALYDHWMRSFSDHAGATLHLSVLRGHDRHHVVEAAFKALGLSLREALAPSDAVFSTKGAVKQEKR</sequence>
<dbReference type="InterPro" id="IPR000807">
    <property type="entry name" value="ImidazoleglycerolP_deHydtase"/>
</dbReference>
<dbReference type="InterPro" id="IPR020565">
    <property type="entry name" value="ImidazoleglycerP_deHydtase_CS"/>
</dbReference>
<dbReference type="FunFam" id="3.30.230.40:FF:000003">
    <property type="entry name" value="Imidazoleglycerol-phosphate dehydratase HisB"/>
    <property type="match status" value="1"/>
</dbReference>
<evidence type="ECO:0000256" key="1">
    <source>
        <dbReference type="ARBA" id="ARBA00005047"/>
    </source>
</evidence>
<dbReference type="InterPro" id="IPR020568">
    <property type="entry name" value="Ribosomal_Su5_D2-typ_SF"/>
</dbReference>
<dbReference type="PANTHER" id="PTHR23133:SF2">
    <property type="entry name" value="IMIDAZOLEGLYCEROL-PHOSPHATE DEHYDRATASE"/>
    <property type="match status" value="1"/>
</dbReference>